<dbReference type="RefSeq" id="XP_018293135.1">
    <property type="nucleotide sequence ID" value="XM_018428226.1"/>
</dbReference>
<dbReference type="GO" id="GO:0042393">
    <property type="term" value="F:histone binding"/>
    <property type="evidence" value="ECO:0007669"/>
    <property type="project" value="TreeGrafter"/>
</dbReference>
<dbReference type="Proteomes" id="UP000077315">
    <property type="component" value="Unassembled WGS sequence"/>
</dbReference>
<dbReference type="GO" id="GO:0000785">
    <property type="term" value="C:chromatin"/>
    <property type="evidence" value="ECO:0007669"/>
    <property type="project" value="TreeGrafter"/>
</dbReference>
<reference evidence="9" key="1">
    <citation type="submission" date="2015-06" db="EMBL/GenBank/DDBJ databases">
        <title>Expansion of signal transduction pathways in fungi by whole-genome duplication.</title>
        <authorList>
            <consortium name="DOE Joint Genome Institute"/>
            <person name="Corrochano L.M."/>
            <person name="Kuo A."/>
            <person name="Marcet-Houben M."/>
            <person name="Polaino S."/>
            <person name="Salamov A."/>
            <person name="Villalobos J.M."/>
            <person name="Alvarez M.I."/>
            <person name="Avalos J."/>
            <person name="Benito E.P."/>
            <person name="Benoit I."/>
            <person name="Burger G."/>
            <person name="Camino L.P."/>
            <person name="Canovas D."/>
            <person name="Cerda-Olmedo E."/>
            <person name="Cheng J.-F."/>
            <person name="Dominguez A."/>
            <person name="Elias M."/>
            <person name="Eslava A.P."/>
            <person name="Glaser F."/>
            <person name="Grimwood J."/>
            <person name="Gutierrez G."/>
            <person name="Heitman J."/>
            <person name="Henrissat B."/>
            <person name="Iturriaga E.A."/>
            <person name="Lang B.F."/>
            <person name="Lavin J.L."/>
            <person name="Lee S."/>
            <person name="Li W."/>
            <person name="Lindquist E."/>
            <person name="Lopez-Garcia S."/>
            <person name="Luque E.M."/>
            <person name="Marcos A.T."/>
            <person name="Martin J."/>
            <person name="McCluskey K."/>
            <person name="Medina H.R."/>
            <person name="Miralles-Duran A."/>
            <person name="Miyazaki A."/>
            <person name="Munoz-Torres E."/>
            <person name="Oguiza J.A."/>
            <person name="Ohm R."/>
            <person name="Olmedo M."/>
            <person name="Orejas M."/>
            <person name="Ortiz-Castellanos L."/>
            <person name="Pisabarro A.G."/>
            <person name="Rodriguez-Romero J."/>
            <person name="Ruiz-Herrera J."/>
            <person name="Ruiz-Vazquez R."/>
            <person name="Sanz C."/>
            <person name="Schackwitz W."/>
            <person name="Schmutz J."/>
            <person name="Shahriari M."/>
            <person name="Shelest E."/>
            <person name="Silva-Franco F."/>
            <person name="Soanes D."/>
            <person name="Syed K."/>
            <person name="Tagua V.G."/>
            <person name="Talbot N.J."/>
            <person name="Thon M."/>
            <person name="De vries R.P."/>
            <person name="Wiebenga A."/>
            <person name="Yadav J.S."/>
            <person name="Braun E.L."/>
            <person name="Baker S."/>
            <person name="Garre V."/>
            <person name="Horwitz B."/>
            <person name="Torres-Martinez S."/>
            <person name="Idnurm A."/>
            <person name="Herrera-Estrella A."/>
            <person name="Gabaldon T."/>
            <person name="Grigoriev I.V."/>
        </authorList>
    </citation>
    <scope>NUCLEOTIDE SEQUENCE [LARGE SCALE GENOMIC DNA]</scope>
    <source>
        <strain evidence="9">NRRL 1555(-)</strain>
    </source>
</reference>
<evidence type="ECO:0000256" key="1">
    <source>
        <dbReference type="ARBA" id="ARBA00004123"/>
    </source>
</evidence>
<evidence type="ECO:0000256" key="5">
    <source>
        <dbReference type="ARBA" id="ARBA00023186"/>
    </source>
</evidence>
<keyword evidence="4" id="KW-0804">Transcription</keyword>
<dbReference type="GeneID" id="28989132"/>
<dbReference type="FunFam" id="2.60.40.1490:FF:000001">
    <property type="entry name" value="Histone chaperone ASF1"/>
    <property type="match status" value="1"/>
</dbReference>
<keyword evidence="5" id="KW-0143">Chaperone</keyword>
<dbReference type="STRING" id="763407.A0A162XIH2"/>
<keyword evidence="9" id="KW-1185">Reference proteome</keyword>
<evidence type="ECO:0000313" key="8">
    <source>
        <dbReference type="EMBL" id="OAD75095.1"/>
    </source>
</evidence>
<dbReference type="InParanoid" id="A0A162XIH2"/>
<dbReference type="InterPro" id="IPR006818">
    <property type="entry name" value="ASF1-like"/>
</dbReference>
<comment type="similarity">
    <text evidence="2">Belongs to the ASF1 family.</text>
</comment>
<dbReference type="GO" id="GO:0005634">
    <property type="term" value="C:nucleus"/>
    <property type="evidence" value="ECO:0007669"/>
    <property type="project" value="UniProtKB-SubCell"/>
</dbReference>
<evidence type="ECO:0000256" key="4">
    <source>
        <dbReference type="ARBA" id="ARBA00023163"/>
    </source>
</evidence>
<evidence type="ECO:0000256" key="6">
    <source>
        <dbReference type="ARBA" id="ARBA00023242"/>
    </source>
</evidence>
<proteinExistence type="inferred from homology"/>
<dbReference type="OrthoDB" id="29755at2759"/>
<evidence type="ECO:0000256" key="3">
    <source>
        <dbReference type="ARBA" id="ARBA00023015"/>
    </source>
</evidence>
<keyword evidence="6" id="KW-0539">Nucleus</keyword>
<evidence type="ECO:0000256" key="2">
    <source>
        <dbReference type="ARBA" id="ARBA00006051"/>
    </source>
</evidence>
<accession>A0A162XIH2</accession>
<name>A0A162XIH2_PHYB8</name>
<protein>
    <recommendedName>
        <fullName evidence="7">Anti-silencing function protein 1</fullName>
    </recommendedName>
</protein>
<dbReference type="GO" id="GO:0006335">
    <property type="term" value="P:DNA replication-dependent chromatin assembly"/>
    <property type="evidence" value="ECO:0007669"/>
    <property type="project" value="TreeGrafter"/>
</dbReference>
<dbReference type="FunCoup" id="A0A162XIH2">
    <property type="interactions" value="571"/>
</dbReference>
<evidence type="ECO:0000313" key="9">
    <source>
        <dbReference type="Proteomes" id="UP000077315"/>
    </source>
</evidence>
<gene>
    <name evidence="8" type="ORF">PHYBLDRAFT_111665</name>
</gene>
<dbReference type="Gene3D" id="2.60.40.1490">
    <property type="entry name" value="Histone chaperone ASF1-like"/>
    <property type="match status" value="1"/>
</dbReference>
<organism evidence="8 9">
    <name type="scientific">Phycomyces blakesleeanus (strain ATCC 8743b / DSM 1359 / FGSC 10004 / NBRC 33097 / NRRL 1555)</name>
    <dbReference type="NCBI Taxonomy" id="763407"/>
    <lineage>
        <taxon>Eukaryota</taxon>
        <taxon>Fungi</taxon>
        <taxon>Fungi incertae sedis</taxon>
        <taxon>Mucoromycota</taxon>
        <taxon>Mucoromycotina</taxon>
        <taxon>Mucoromycetes</taxon>
        <taxon>Mucorales</taxon>
        <taxon>Phycomycetaceae</taxon>
        <taxon>Phycomyces</taxon>
    </lineage>
</organism>
<dbReference type="SUPFAM" id="SSF101546">
    <property type="entry name" value="ASF1-like"/>
    <property type="match status" value="1"/>
</dbReference>
<dbReference type="VEuPathDB" id="FungiDB:PHYBLDRAFT_111665"/>
<dbReference type="EMBL" id="KV440978">
    <property type="protein sequence ID" value="OAD75095.1"/>
    <property type="molecule type" value="Genomic_DNA"/>
</dbReference>
<comment type="subcellular location">
    <subcellularLocation>
        <location evidence="1">Nucleus</location>
    </subcellularLocation>
</comment>
<sequence>MSLVNILNIQVLDNPSYFTNPFQFEITFECNAELKEDLEWKMVYVGSADDKTHDQVLDCIMVGPIPVGINKFIFAADAPKIELLPKNNLLEVTVVLLSCAYNDQEFVRIGYYVNNEYMDEEMRLEPPEEVIVEKLQRNILADKPKVTR</sequence>
<dbReference type="AlphaFoldDB" id="A0A162XIH2"/>
<dbReference type="PANTHER" id="PTHR12040">
    <property type="entry name" value="ANTI-SILENCING PROTEIN 1"/>
    <property type="match status" value="1"/>
</dbReference>
<dbReference type="Pfam" id="PF04729">
    <property type="entry name" value="ASF1_hist_chap"/>
    <property type="match status" value="1"/>
</dbReference>
<evidence type="ECO:0000256" key="7">
    <source>
        <dbReference type="ARBA" id="ARBA00032776"/>
    </source>
</evidence>
<keyword evidence="3" id="KW-0805">Transcription regulation</keyword>
<dbReference type="PANTHER" id="PTHR12040:SF0">
    <property type="entry name" value="HISTONE CHAPERONE ASF1"/>
    <property type="match status" value="1"/>
</dbReference>
<dbReference type="InterPro" id="IPR036747">
    <property type="entry name" value="ASF1-like_sf"/>
</dbReference>